<dbReference type="RefSeq" id="WP_220651197.1">
    <property type="nucleotide sequence ID" value="NZ_CP080647.1"/>
</dbReference>
<evidence type="ECO:0000313" key="4">
    <source>
        <dbReference type="Proteomes" id="UP000827138"/>
    </source>
</evidence>
<dbReference type="PANTHER" id="PTHR21666">
    <property type="entry name" value="PEPTIDASE-RELATED"/>
    <property type="match status" value="1"/>
</dbReference>
<protein>
    <submittedName>
        <fullName evidence="3">M23 family metallopeptidase</fullName>
    </submittedName>
</protein>
<sequence>MGVLRTDVRYCHLSERTVNGGSVEAGQKIGEVGSTGNAIGPHLHLEKRPAGGGFGSDVPPTGRRQTSRSSPVGPGYFADVGRASVDRCGPVPICRSRVPTRGIPALGVEGMADARALHSHLRPGCL</sequence>
<dbReference type="InterPro" id="IPR011055">
    <property type="entry name" value="Dup_hybrid_motif"/>
</dbReference>
<organism evidence="3 4">
    <name type="scientific">Streptomyces akebiae</name>
    <dbReference type="NCBI Taxonomy" id="2865673"/>
    <lineage>
        <taxon>Bacteria</taxon>
        <taxon>Bacillati</taxon>
        <taxon>Actinomycetota</taxon>
        <taxon>Actinomycetes</taxon>
        <taxon>Kitasatosporales</taxon>
        <taxon>Streptomycetaceae</taxon>
        <taxon>Streptomyces</taxon>
    </lineage>
</organism>
<dbReference type="PANTHER" id="PTHR21666:SF270">
    <property type="entry name" value="MUREIN HYDROLASE ACTIVATOR ENVC"/>
    <property type="match status" value="1"/>
</dbReference>
<keyword evidence="4" id="KW-1185">Reference proteome</keyword>
<evidence type="ECO:0000256" key="1">
    <source>
        <dbReference type="SAM" id="MobiDB-lite"/>
    </source>
</evidence>
<evidence type="ECO:0000259" key="2">
    <source>
        <dbReference type="Pfam" id="PF01551"/>
    </source>
</evidence>
<reference evidence="3 4" key="1">
    <citation type="submission" date="2021-08" db="EMBL/GenBank/DDBJ databases">
        <authorList>
            <person name="Ping M."/>
        </authorList>
    </citation>
    <scope>NUCLEOTIDE SEQUENCE [LARGE SCALE GENOMIC DNA]</scope>
    <source>
        <strain evidence="3 4">MG28</strain>
    </source>
</reference>
<name>A0ABX8Y3I3_9ACTN</name>
<dbReference type="Gene3D" id="2.70.70.10">
    <property type="entry name" value="Glucose Permease (Domain IIA)"/>
    <property type="match status" value="1"/>
</dbReference>
<dbReference type="Pfam" id="PF01551">
    <property type="entry name" value="Peptidase_M23"/>
    <property type="match status" value="1"/>
</dbReference>
<dbReference type="EMBL" id="CP080647">
    <property type="protein sequence ID" value="QYX82672.1"/>
    <property type="molecule type" value="Genomic_DNA"/>
</dbReference>
<gene>
    <name evidence="3" type="ORF">K1J60_00305</name>
</gene>
<feature type="domain" description="M23ase beta-sheet core" evidence="2">
    <location>
        <begin position="8"/>
        <end position="49"/>
    </location>
</feature>
<accession>A0ABX8Y3I3</accession>
<dbReference type="Proteomes" id="UP000827138">
    <property type="component" value="Chromosome"/>
</dbReference>
<evidence type="ECO:0000313" key="3">
    <source>
        <dbReference type="EMBL" id="QYX82672.1"/>
    </source>
</evidence>
<feature type="region of interest" description="Disordered" evidence="1">
    <location>
        <begin position="32"/>
        <end position="75"/>
    </location>
</feature>
<dbReference type="SUPFAM" id="SSF51261">
    <property type="entry name" value="Duplicated hybrid motif"/>
    <property type="match status" value="1"/>
</dbReference>
<dbReference type="CDD" id="cd12797">
    <property type="entry name" value="M23_peptidase"/>
    <property type="match status" value="1"/>
</dbReference>
<proteinExistence type="predicted"/>
<dbReference type="InterPro" id="IPR050570">
    <property type="entry name" value="Cell_wall_metabolism_enzyme"/>
</dbReference>
<dbReference type="InterPro" id="IPR016047">
    <property type="entry name" value="M23ase_b-sheet_dom"/>
</dbReference>